<protein>
    <submittedName>
        <fullName evidence="3">Uncharacterized protein</fullName>
    </submittedName>
</protein>
<keyword evidence="4" id="KW-1185">Reference proteome</keyword>
<evidence type="ECO:0000256" key="1">
    <source>
        <dbReference type="ARBA" id="ARBA00009820"/>
    </source>
</evidence>
<gene>
    <name evidence="3" type="ORF">DZC73_27550</name>
</gene>
<evidence type="ECO:0000313" key="4">
    <source>
        <dbReference type="Proteomes" id="UP000267464"/>
    </source>
</evidence>
<evidence type="ECO:0000313" key="3">
    <source>
        <dbReference type="EMBL" id="RQP21664.1"/>
    </source>
</evidence>
<dbReference type="EMBL" id="QUSW01000010">
    <property type="protein sequence ID" value="RQP21664.1"/>
    <property type="molecule type" value="Genomic_DNA"/>
</dbReference>
<accession>A0A3N7HHY5</accession>
<organism evidence="3 4">
    <name type="scientific">Piscinibacter terrae</name>
    <dbReference type="NCBI Taxonomy" id="2496871"/>
    <lineage>
        <taxon>Bacteria</taxon>
        <taxon>Pseudomonadati</taxon>
        <taxon>Pseudomonadota</taxon>
        <taxon>Betaproteobacteria</taxon>
        <taxon>Burkholderiales</taxon>
        <taxon>Sphaerotilaceae</taxon>
        <taxon>Piscinibacter</taxon>
    </lineage>
</organism>
<name>A0A3N7HHY5_9BURK</name>
<dbReference type="PANTHER" id="PTHR36842">
    <property type="entry name" value="PROTEIN TOLB HOMOLOG"/>
    <property type="match status" value="1"/>
</dbReference>
<dbReference type="RefSeq" id="WP_124543606.1">
    <property type="nucleotide sequence ID" value="NZ_QUSW01000010.1"/>
</dbReference>
<comment type="caution">
    <text evidence="3">The sequence shown here is derived from an EMBL/GenBank/DDBJ whole genome shotgun (WGS) entry which is preliminary data.</text>
</comment>
<dbReference type="InterPro" id="IPR011042">
    <property type="entry name" value="6-blade_b-propeller_TolB-like"/>
</dbReference>
<dbReference type="Pfam" id="PF07676">
    <property type="entry name" value="PD40"/>
    <property type="match status" value="4"/>
</dbReference>
<proteinExistence type="inferred from homology"/>
<dbReference type="InterPro" id="IPR011659">
    <property type="entry name" value="WD40"/>
</dbReference>
<dbReference type="SUPFAM" id="SSF69304">
    <property type="entry name" value="Tricorn protease N-terminal domain"/>
    <property type="match status" value="1"/>
</dbReference>
<keyword evidence="2" id="KW-0732">Signal</keyword>
<dbReference type="Proteomes" id="UP000267464">
    <property type="component" value="Unassembled WGS sequence"/>
</dbReference>
<dbReference type="OrthoDB" id="262125at2"/>
<dbReference type="PROSITE" id="PS51257">
    <property type="entry name" value="PROKAR_LIPOPROTEIN"/>
    <property type="match status" value="1"/>
</dbReference>
<comment type="similarity">
    <text evidence="1">Belongs to the TolB family.</text>
</comment>
<dbReference type="PANTHER" id="PTHR36842:SF1">
    <property type="entry name" value="PROTEIN TOLB"/>
    <property type="match status" value="1"/>
</dbReference>
<feature type="chain" id="PRO_5017977249" evidence="2">
    <location>
        <begin position="19"/>
        <end position="326"/>
    </location>
</feature>
<dbReference type="Gene3D" id="2.120.10.30">
    <property type="entry name" value="TolB, C-terminal domain"/>
    <property type="match status" value="2"/>
</dbReference>
<sequence length="326" mass="34482">MRSSSSLVAALSLCAALAGCGGGGSDGGTPAPDITPLGANILVFDSDRTGNHEIYLMRNDGSASAQVTSDTSYENWWPRISPDRRKLLFYRSPRGSSERYDLASLWVVNVDGSGLTRLRAAGTDGWAVQGHGEWSPDGGSIAMFGGSATSPQIFITDSLGRFPRQLTARAGVNTDVSWSPDGRTLLFNGCPGTPCTPADYEIYTMPSAGGAETRLTFDHLADYDPYFSPDGTKIAWLTNSNPSAWSGAGAWGISLANADGSNPVWLIDDGNINSKPAWSLDGRSIYFHRMEPLVATKWGVYSMGADGTGLTALTSGSSANNEFPSN</sequence>
<evidence type="ECO:0000256" key="2">
    <source>
        <dbReference type="SAM" id="SignalP"/>
    </source>
</evidence>
<reference evidence="3 4" key="1">
    <citation type="submission" date="2018-08" db="EMBL/GenBank/DDBJ databases">
        <authorList>
            <person name="Khan S.A."/>
            <person name="Jeon C.O."/>
            <person name="Chun B.H."/>
            <person name="Jeong S.E."/>
        </authorList>
    </citation>
    <scope>NUCLEOTIDE SEQUENCE [LARGE SCALE GENOMIC DNA]</scope>
    <source>
        <strain evidence="3 4">S-16</strain>
    </source>
</reference>
<reference evidence="3 4" key="2">
    <citation type="submission" date="2018-12" db="EMBL/GenBank/DDBJ databases">
        <title>Rhizobacter gummiphilus sp. nov., a rubber-degrading bacterium isolated from the soil of a botanical garden in Japan.</title>
        <authorList>
            <person name="Shunsuke S.S."/>
        </authorList>
    </citation>
    <scope>NUCLEOTIDE SEQUENCE [LARGE SCALE GENOMIC DNA]</scope>
    <source>
        <strain evidence="3 4">S-16</strain>
    </source>
</reference>
<feature type="signal peptide" evidence="2">
    <location>
        <begin position="1"/>
        <end position="18"/>
    </location>
</feature>
<dbReference type="AlphaFoldDB" id="A0A3N7HHY5"/>